<keyword evidence="3" id="KW-1185">Reference proteome</keyword>
<dbReference type="Proteomes" id="UP000005206">
    <property type="component" value="Chromosome 2"/>
</dbReference>
<sequence>AATSVKQFKHWYPQYGGIFENIMKMNCTAEYDKYITGYKNHSEIDWRAGGGIYTALTQPVIDCLLENTSEFLKGSMTGAQILLGVMPTIIALLGPSHDEIAMLSNVGRRPLLAAGMALASPSAYFSRAFEYKSPAEILSKDEQRLTQWRPHRSMLLVSFLEYALVTAACYNVVINTLEVSRKTISSFSSDMDFMPNLWLVLGFCIHVFSGVVFRLRLRGWRVKEKKAKAIITTTEFVPCAAEGYSVRIRAFTETKTFLFLAWALSTFTILHVVFGTLVFASILFVGIKDALSIVGRYIAAVVICRVILMYELAGMRECW</sequence>
<proteinExistence type="predicted"/>
<reference evidence="2 3" key="1">
    <citation type="journal article" date="2009" name="PLoS Genet.">
        <title>The genome of Nectria haematococca: contribution of supernumerary chromosomes to gene expansion.</title>
        <authorList>
            <person name="Coleman J.J."/>
            <person name="Rounsley S.D."/>
            <person name="Rodriguez-Carres M."/>
            <person name="Kuo A."/>
            <person name="Wasmann C.C."/>
            <person name="Grimwood J."/>
            <person name="Schmutz J."/>
            <person name="Taga M."/>
            <person name="White G.J."/>
            <person name="Zhou S."/>
            <person name="Schwartz D.C."/>
            <person name="Freitag M."/>
            <person name="Ma L.J."/>
            <person name="Danchin E.G."/>
            <person name="Henrissat B."/>
            <person name="Coutinho P.M."/>
            <person name="Nelson D.R."/>
            <person name="Straney D."/>
            <person name="Napoli C.A."/>
            <person name="Barker B.M."/>
            <person name="Gribskov M."/>
            <person name="Rep M."/>
            <person name="Kroken S."/>
            <person name="Molnar I."/>
            <person name="Rensing C."/>
            <person name="Kennell J.C."/>
            <person name="Zamora J."/>
            <person name="Farman M.L."/>
            <person name="Selker E.U."/>
            <person name="Salamov A."/>
            <person name="Shapiro H."/>
            <person name="Pangilinan J."/>
            <person name="Lindquist E."/>
            <person name="Lamers C."/>
            <person name="Grigoriev I.V."/>
            <person name="Geiser D.M."/>
            <person name="Covert S.F."/>
            <person name="Temporini E."/>
            <person name="Vanetten H.D."/>
        </authorList>
    </citation>
    <scope>NUCLEOTIDE SEQUENCE [LARGE SCALE GENOMIC DNA]</scope>
    <source>
        <strain evidence="3">ATCC MYA-4622 / CBS 123669 / FGSC 9596 / NRRL 45880 / 77-13-4</strain>
    </source>
</reference>
<name>C7Z667_FUSV7</name>
<dbReference type="RefSeq" id="XP_003045787.1">
    <property type="nucleotide sequence ID" value="XM_003045741.1"/>
</dbReference>
<gene>
    <name evidence="2" type="ORF">NECHADRAFT_25871</name>
</gene>
<dbReference type="HOGENOM" id="CLU_057711_1_0_1"/>
<keyword evidence="1" id="KW-1133">Transmembrane helix</keyword>
<dbReference type="OMA" id="RTYSHEN"/>
<dbReference type="GeneID" id="9667918"/>
<feature type="transmembrane region" description="Helical" evidence="1">
    <location>
        <begin position="257"/>
        <end position="287"/>
    </location>
</feature>
<protein>
    <submittedName>
        <fullName evidence="2">Uncharacterized protein</fullName>
    </submittedName>
</protein>
<feature type="transmembrane region" description="Helical" evidence="1">
    <location>
        <begin position="154"/>
        <end position="177"/>
    </location>
</feature>
<evidence type="ECO:0000256" key="1">
    <source>
        <dbReference type="SAM" id="Phobius"/>
    </source>
</evidence>
<dbReference type="OrthoDB" id="3009728at2759"/>
<keyword evidence="1" id="KW-0472">Membrane</keyword>
<dbReference type="AlphaFoldDB" id="C7Z667"/>
<keyword evidence="1" id="KW-0812">Transmembrane</keyword>
<feature type="non-terminal residue" evidence="2">
    <location>
        <position position="319"/>
    </location>
</feature>
<dbReference type="KEGG" id="nhe:NECHADRAFT_25871"/>
<organism evidence="2 3">
    <name type="scientific">Fusarium vanettenii (strain ATCC MYA-4622 / CBS 123669 / FGSC 9596 / NRRL 45880 / 77-13-4)</name>
    <name type="common">Fusarium solani subsp. pisi</name>
    <dbReference type="NCBI Taxonomy" id="660122"/>
    <lineage>
        <taxon>Eukaryota</taxon>
        <taxon>Fungi</taxon>
        <taxon>Dikarya</taxon>
        <taxon>Ascomycota</taxon>
        <taxon>Pezizomycotina</taxon>
        <taxon>Sordariomycetes</taxon>
        <taxon>Hypocreomycetidae</taxon>
        <taxon>Hypocreales</taxon>
        <taxon>Nectriaceae</taxon>
        <taxon>Fusarium</taxon>
        <taxon>Fusarium solani species complex</taxon>
        <taxon>Fusarium vanettenii</taxon>
    </lineage>
</organism>
<dbReference type="VEuPathDB" id="FungiDB:NECHADRAFT_25871"/>
<dbReference type="eggNOG" id="ENOG502SQ4J">
    <property type="taxonomic scope" value="Eukaryota"/>
</dbReference>
<evidence type="ECO:0000313" key="3">
    <source>
        <dbReference type="Proteomes" id="UP000005206"/>
    </source>
</evidence>
<evidence type="ECO:0000313" key="2">
    <source>
        <dbReference type="EMBL" id="EEU40074.1"/>
    </source>
</evidence>
<feature type="transmembrane region" description="Helical" evidence="1">
    <location>
        <begin position="293"/>
        <end position="313"/>
    </location>
</feature>
<feature type="transmembrane region" description="Helical" evidence="1">
    <location>
        <begin position="197"/>
        <end position="217"/>
    </location>
</feature>
<feature type="non-terminal residue" evidence="2">
    <location>
        <position position="1"/>
    </location>
</feature>
<dbReference type="InParanoid" id="C7Z667"/>
<accession>C7Z667</accession>
<dbReference type="EMBL" id="GG698910">
    <property type="protein sequence ID" value="EEU40074.1"/>
    <property type="molecule type" value="Genomic_DNA"/>
</dbReference>